<dbReference type="Proteomes" id="UP000053815">
    <property type="component" value="Unassembled WGS sequence"/>
</dbReference>
<feature type="transmembrane region" description="Helical" evidence="10">
    <location>
        <begin position="1424"/>
        <end position="1444"/>
    </location>
</feature>
<sequence>MEEAPKDDIEVSQHHPNYNYESSTGDTIAHDDSFGRNGAYGETDVNQVNVQGAKNEYQTLKRELSQMSRKSTPSKAEEGQAISEDFNLDEFLHGIHREQEENGQKRKHLGVSWKNLHVEGLGADAYTIPTVFSNIMTVLKFWKLFKKKNASTKVIIDDLTGCCRDGEMLLVLGRPGAGCTSFLKVIANMRGAYTHVGGEVNYGGIDPKEFASKYRGQVCYNEEEDQHYPTLTTKQTLQFALRTKTPGKRLNEESKKDFVDRVIYLLGNMLGLTKQMNTMVGNAFVRGLSGGERKRLSIAEQMTTRSTINCWDCSTRGLDAASALDYVRSLRIMTDVFNITTIATLYQASNSIFNLFDKVLLLDEGYCIYYGPISGAKDYFDALGFHRPSRKSLPDFLTGLCNPVEREFKPGFEDSAPKHASEFQTAYLQSEIYQTMLKDFEAYSEAVEKENKAANFADAIHEEHQKRAKKTTPYIASFYQQVKALTIRQHHLLIKDREALISRYGTILIQSLITASCFFQLPLTGTGAFSRGGALFFCVLFNSFISQSELVRFLTGRPILEKHKQYALYRPSAFYIAQVIMDIPYALVQVLLFQICAYFMMGLNLTAGRFFTFFVVLFFLNMCMNGFFRFFGAITSSFFLATQITGVLLIAITSYTGYTIPYKKMHPWLFWIYYINPITYAYKALISNEMSGQVYSCNGVGNAVPYGPGYNDWNYMVCTMQGGVAGEDFVRGDNYLLEALSYKPWQLWAPDFVVVVAFFLFFTFITAMAMELVGMSKSSTLTKLYLPGKAPKPRTIEEEDERRLAQQKVTDSMEKMSSGTTFSWQHVHYHVPFKGGPLHLLNDISGIVKPGHLCALMGSSGAGKTTLLDVLARRKTIGKVEGNVLLNGEALMTDFERITGYCEQMDIHQPAVTVREALRFSAYLRQPFEVPKEEKDAYVEQIILLLEMDDIGDAQIGDVGSGFGISVEERKRLTIGMELVGKPQLLFLDEPTSGLDAQSSFNIIRFIRKLADAGWPVLCTIHQPSAILFEYFDHLLLLVRGGRTAYFGEIGKDSHTMIDYFESNGGPKCSPEANPAEYILEVVGAGTAGKATKDWADVWQNSDEAKSLAAELDEIDRTADKNPTRKANTYATPLSTQFRLVMGRMTLAYWRAPDYNIGRFLNIMFTSLVTGFTFWKLGSSSSDMMNKVFALFSTFIMAMTMIILAQPKFMTERLYFRREYASRYYSWLPFGISAVLVEIPYIIFFAAAFMFGFYWTAGMNNTPESCGYFYITFVVLVCWAVTLGFCIAAVAELPTMAAVINPLFISILILFCGLMQAPSAMPKFWSSWMYWLDPFHYYIEGLAVNELADLLVECSDEDLLKFPPPPGQTCGQYMANFFSNGATGYVANPDAVQPEQCGYCTYKSGPQFYETGMQWSASHKWRNFGILIAFFIFNVFVFIAVVYWRRKGRR</sequence>
<dbReference type="OrthoDB" id="245989at2759"/>
<name>A0A0C9M5R0_9FUNG</name>
<dbReference type="InterPro" id="IPR013525">
    <property type="entry name" value="ABC2_TM"/>
</dbReference>
<feature type="transmembrane region" description="Helical" evidence="10">
    <location>
        <begin position="611"/>
        <end position="631"/>
    </location>
</feature>
<evidence type="ECO:0000256" key="5">
    <source>
        <dbReference type="ARBA" id="ARBA00022741"/>
    </source>
</evidence>
<dbReference type="InterPro" id="IPR034001">
    <property type="entry name" value="ABCG_PDR_1"/>
</dbReference>
<keyword evidence="8 10" id="KW-0472">Membrane</keyword>
<dbReference type="InterPro" id="IPR043926">
    <property type="entry name" value="ABCG_dom"/>
</dbReference>
<dbReference type="InterPro" id="IPR010929">
    <property type="entry name" value="PDR_CDR_ABC"/>
</dbReference>
<dbReference type="Pfam" id="PF00005">
    <property type="entry name" value="ABC_tran"/>
    <property type="match status" value="2"/>
</dbReference>
<evidence type="ECO:0000256" key="9">
    <source>
        <dbReference type="SAM" id="MobiDB-lite"/>
    </source>
</evidence>
<dbReference type="Pfam" id="PF06422">
    <property type="entry name" value="PDR_CDR"/>
    <property type="match status" value="2"/>
</dbReference>
<comment type="similarity">
    <text evidence="2">Belongs to the ABC transporter superfamily. ABCG family. PDR (TC 3.A.1.205) subfamily.</text>
</comment>
<feature type="transmembrane region" description="Helical" evidence="10">
    <location>
        <begin position="1267"/>
        <end position="1291"/>
    </location>
</feature>
<feature type="transmembrane region" description="Helical" evidence="10">
    <location>
        <begin position="1160"/>
        <end position="1177"/>
    </location>
</feature>
<dbReference type="InterPro" id="IPR027417">
    <property type="entry name" value="P-loop_NTPase"/>
</dbReference>
<feature type="transmembrane region" description="Helical" evidence="10">
    <location>
        <begin position="637"/>
        <end position="656"/>
    </location>
</feature>
<dbReference type="Gene3D" id="3.40.50.300">
    <property type="entry name" value="P-loop containing nucleotide triphosphate hydrolases"/>
    <property type="match status" value="2"/>
</dbReference>
<feature type="domain" description="ABC transporter" evidence="11">
    <location>
        <begin position="139"/>
        <end position="389"/>
    </location>
</feature>
<accession>A0A0C9M5R0</accession>
<feature type="transmembrane region" description="Helical" evidence="10">
    <location>
        <begin position="752"/>
        <end position="773"/>
    </location>
</feature>
<keyword evidence="3" id="KW-0813">Transport</keyword>
<evidence type="ECO:0000256" key="3">
    <source>
        <dbReference type="ARBA" id="ARBA00022448"/>
    </source>
</evidence>
<feature type="transmembrane region" description="Helical" evidence="10">
    <location>
        <begin position="574"/>
        <end position="599"/>
    </location>
</feature>
<keyword evidence="13" id="KW-1185">Reference proteome</keyword>
<dbReference type="InterPro" id="IPR029481">
    <property type="entry name" value="ABC_trans_N"/>
</dbReference>
<dbReference type="GO" id="GO:0140359">
    <property type="term" value="F:ABC-type transporter activity"/>
    <property type="evidence" value="ECO:0007669"/>
    <property type="project" value="InterPro"/>
</dbReference>
<evidence type="ECO:0000256" key="6">
    <source>
        <dbReference type="ARBA" id="ARBA00022840"/>
    </source>
</evidence>
<dbReference type="CDD" id="cd03232">
    <property type="entry name" value="ABCG_PDR_domain2"/>
    <property type="match status" value="1"/>
</dbReference>
<dbReference type="STRING" id="91626.A0A0C9M5R0"/>
<evidence type="ECO:0000256" key="8">
    <source>
        <dbReference type="ARBA" id="ARBA00023136"/>
    </source>
</evidence>
<keyword evidence="7 10" id="KW-1133">Transmembrane helix</keyword>
<dbReference type="Pfam" id="PF14510">
    <property type="entry name" value="ABC_trans_N"/>
    <property type="match status" value="1"/>
</dbReference>
<dbReference type="InterPro" id="IPR034003">
    <property type="entry name" value="ABCG_PDR_2"/>
</dbReference>
<dbReference type="InterPro" id="IPR003593">
    <property type="entry name" value="AAA+_ATPase"/>
</dbReference>
<dbReference type="GO" id="GO:0016020">
    <property type="term" value="C:membrane"/>
    <property type="evidence" value="ECO:0007669"/>
    <property type="project" value="UniProtKB-SubCell"/>
</dbReference>
<dbReference type="GO" id="GO:0016887">
    <property type="term" value="F:ATP hydrolysis activity"/>
    <property type="evidence" value="ECO:0007669"/>
    <property type="project" value="InterPro"/>
</dbReference>
<keyword evidence="4 10" id="KW-0812">Transmembrane</keyword>
<dbReference type="SMART" id="SM00382">
    <property type="entry name" value="AAA"/>
    <property type="match status" value="1"/>
</dbReference>
<organism evidence="12">
    <name type="scientific">Mucor ambiguus</name>
    <dbReference type="NCBI Taxonomy" id="91626"/>
    <lineage>
        <taxon>Eukaryota</taxon>
        <taxon>Fungi</taxon>
        <taxon>Fungi incertae sedis</taxon>
        <taxon>Mucoromycota</taxon>
        <taxon>Mucoromycotina</taxon>
        <taxon>Mucoromycetes</taxon>
        <taxon>Mucorales</taxon>
        <taxon>Mucorineae</taxon>
        <taxon>Mucoraceae</taxon>
        <taxon>Mucor</taxon>
    </lineage>
</organism>
<keyword evidence="5" id="KW-0547">Nucleotide-binding</keyword>
<dbReference type="CDD" id="cd03233">
    <property type="entry name" value="ABCG_PDR_domain1"/>
    <property type="match status" value="1"/>
</dbReference>
<comment type="subcellular location">
    <subcellularLocation>
        <location evidence="1">Membrane</location>
        <topology evidence="1">Multi-pass membrane protein</topology>
    </subcellularLocation>
</comment>
<protein>
    <submittedName>
        <fullName evidence="12">ABC transporter G family protein</fullName>
    </submittedName>
</protein>
<feature type="region of interest" description="Disordered" evidence="9">
    <location>
        <begin position="1"/>
        <end position="51"/>
    </location>
</feature>
<dbReference type="PROSITE" id="PS50893">
    <property type="entry name" value="ABC_TRANSPORTER_2"/>
    <property type="match status" value="2"/>
</dbReference>
<dbReference type="Pfam" id="PF19055">
    <property type="entry name" value="ABC2_membrane_7"/>
    <property type="match status" value="1"/>
</dbReference>
<dbReference type="InterPro" id="IPR017871">
    <property type="entry name" value="ABC_transporter-like_CS"/>
</dbReference>
<feature type="transmembrane region" description="Helical" evidence="10">
    <location>
        <begin position="1189"/>
        <end position="1206"/>
    </location>
</feature>
<proteinExistence type="inferred from homology"/>
<dbReference type="SUPFAM" id="SSF52540">
    <property type="entry name" value="P-loop containing nucleoside triphosphate hydrolases"/>
    <property type="match status" value="2"/>
</dbReference>
<dbReference type="InterPro" id="IPR003439">
    <property type="entry name" value="ABC_transporter-like_ATP-bd"/>
</dbReference>
<feature type="transmembrane region" description="Helical" evidence="10">
    <location>
        <begin position="1303"/>
        <end position="1321"/>
    </location>
</feature>
<feature type="transmembrane region" description="Helical" evidence="10">
    <location>
        <begin position="533"/>
        <end position="554"/>
    </location>
</feature>
<dbReference type="PANTHER" id="PTHR19241">
    <property type="entry name" value="ATP-BINDING CASSETTE TRANSPORTER"/>
    <property type="match status" value="1"/>
</dbReference>
<evidence type="ECO:0000259" key="11">
    <source>
        <dbReference type="PROSITE" id="PS50893"/>
    </source>
</evidence>
<dbReference type="FunFam" id="3.40.50.300:FF:000054">
    <property type="entry name" value="ABC multidrug transporter atrF"/>
    <property type="match status" value="1"/>
</dbReference>
<feature type="compositionally biased region" description="Basic and acidic residues" evidence="9">
    <location>
        <begin position="1"/>
        <end position="13"/>
    </location>
</feature>
<evidence type="ECO:0000256" key="10">
    <source>
        <dbReference type="SAM" id="Phobius"/>
    </source>
</evidence>
<dbReference type="EMBL" id="DF836367">
    <property type="protein sequence ID" value="GAN04966.1"/>
    <property type="molecule type" value="Genomic_DNA"/>
</dbReference>
<evidence type="ECO:0000256" key="7">
    <source>
        <dbReference type="ARBA" id="ARBA00022989"/>
    </source>
</evidence>
<feature type="compositionally biased region" description="Polar residues" evidence="9">
    <location>
        <begin position="14"/>
        <end position="26"/>
    </location>
</feature>
<evidence type="ECO:0000313" key="12">
    <source>
        <dbReference type="EMBL" id="GAN04966.1"/>
    </source>
</evidence>
<reference evidence="12" key="1">
    <citation type="submission" date="2014-09" db="EMBL/GenBank/DDBJ databases">
        <title>Draft genome sequence of an oleaginous Mucoromycotina fungus Mucor ambiguus NBRC6742.</title>
        <authorList>
            <person name="Takeda I."/>
            <person name="Yamane N."/>
            <person name="Morita T."/>
            <person name="Tamano K."/>
            <person name="Machida M."/>
            <person name="Baker S."/>
            <person name="Koike H."/>
        </authorList>
    </citation>
    <scope>NUCLEOTIDE SEQUENCE</scope>
    <source>
        <strain evidence="12">NBRC 6742</strain>
    </source>
</reference>
<feature type="transmembrane region" description="Helical" evidence="10">
    <location>
        <begin position="1227"/>
        <end position="1255"/>
    </location>
</feature>
<keyword evidence="6" id="KW-0067">ATP-binding</keyword>
<dbReference type="GO" id="GO:0005524">
    <property type="term" value="F:ATP binding"/>
    <property type="evidence" value="ECO:0007669"/>
    <property type="project" value="UniProtKB-KW"/>
</dbReference>
<evidence type="ECO:0000256" key="1">
    <source>
        <dbReference type="ARBA" id="ARBA00004141"/>
    </source>
</evidence>
<evidence type="ECO:0000256" key="2">
    <source>
        <dbReference type="ARBA" id="ARBA00006012"/>
    </source>
</evidence>
<feature type="domain" description="ABC transporter" evidence="11">
    <location>
        <begin position="822"/>
        <end position="1065"/>
    </location>
</feature>
<dbReference type="PROSITE" id="PS00211">
    <property type="entry name" value="ABC_TRANSPORTER_1"/>
    <property type="match status" value="1"/>
</dbReference>
<gene>
    <name evidence="12" type="ORF">MAM1_0078c04433</name>
</gene>
<evidence type="ECO:0000313" key="13">
    <source>
        <dbReference type="Proteomes" id="UP000053815"/>
    </source>
</evidence>
<evidence type="ECO:0000256" key="4">
    <source>
        <dbReference type="ARBA" id="ARBA00022692"/>
    </source>
</evidence>
<dbReference type="Pfam" id="PF01061">
    <property type="entry name" value="ABC2_membrane"/>
    <property type="match status" value="2"/>
</dbReference>